<feature type="transmembrane region" description="Helical" evidence="1">
    <location>
        <begin position="142"/>
        <end position="162"/>
    </location>
</feature>
<keyword evidence="1" id="KW-1133">Transmembrane helix</keyword>
<reference evidence="2" key="2">
    <citation type="submission" date="2023-07" db="EMBL/GenBank/DDBJ databases">
        <authorList>
            <consortium name="Lawrence Berkeley National Laboratory"/>
            <person name="Haridas S."/>
            <person name="Hensen N."/>
            <person name="Bonometti L."/>
            <person name="Westerberg I."/>
            <person name="Brannstrom I.O."/>
            <person name="Guillou S."/>
            <person name="Cros-Aarteil S."/>
            <person name="Calhoun S."/>
            <person name="Kuo A."/>
            <person name="Mondo S."/>
            <person name="Pangilinan J."/>
            <person name="Riley R."/>
            <person name="LaButti K."/>
            <person name="Andreopoulos B."/>
            <person name="Lipzen A."/>
            <person name="Chen C."/>
            <person name="Yanf M."/>
            <person name="Daum C."/>
            <person name="Ng V."/>
            <person name="Clum A."/>
            <person name="Steindorff A."/>
            <person name="Ohm R."/>
            <person name="Martin F."/>
            <person name="Silar P."/>
            <person name="Natvig D."/>
            <person name="Lalanne C."/>
            <person name="Gautier V."/>
            <person name="Ament-velasquez S.L."/>
            <person name="Kruys A."/>
            <person name="Hutchinson M.I."/>
            <person name="Powell A.J."/>
            <person name="Barry K."/>
            <person name="Miller A.N."/>
            <person name="Grigoriev I.V."/>
            <person name="Debuchy R."/>
            <person name="Gladieux P."/>
            <person name="Thoren M.H."/>
            <person name="Johannesson H."/>
        </authorList>
    </citation>
    <scope>NUCLEOTIDE SEQUENCE</scope>
    <source>
        <strain evidence="2">FGSC 1904</strain>
    </source>
</reference>
<evidence type="ECO:0000313" key="2">
    <source>
        <dbReference type="EMBL" id="KAK3400574.1"/>
    </source>
</evidence>
<keyword evidence="3" id="KW-1185">Reference proteome</keyword>
<dbReference type="Proteomes" id="UP001281003">
    <property type="component" value="Unassembled WGS sequence"/>
</dbReference>
<dbReference type="AlphaFoldDB" id="A0AAE0PIR1"/>
<evidence type="ECO:0000313" key="3">
    <source>
        <dbReference type="Proteomes" id="UP001281003"/>
    </source>
</evidence>
<name>A0AAE0PIR1_SORBR</name>
<organism evidence="2 3">
    <name type="scientific">Sordaria brevicollis</name>
    <dbReference type="NCBI Taxonomy" id="83679"/>
    <lineage>
        <taxon>Eukaryota</taxon>
        <taxon>Fungi</taxon>
        <taxon>Dikarya</taxon>
        <taxon>Ascomycota</taxon>
        <taxon>Pezizomycotina</taxon>
        <taxon>Sordariomycetes</taxon>
        <taxon>Sordariomycetidae</taxon>
        <taxon>Sordariales</taxon>
        <taxon>Sordariaceae</taxon>
        <taxon>Sordaria</taxon>
    </lineage>
</organism>
<accession>A0AAE0PIR1</accession>
<proteinExistence type="predicted"/>
<dbReference type="EMBL" id="JAUTDP010000003">
    <property type="protein sequence ID" value="KAK3400574.1"/>
    <property type="molecule type" value="Genomic_DNA"/>
</dbReference>
<comment type="caution">
    <text evidence="2">The sequence shown here is derived from an EMBL/GenBank/DDBJ whole genome shotgun (WGS) entry which is preliminary data.</text>
</comment>
<reference evidence="2" key="1">
    <citation type="journal article" date="2023" name="Mol. Phylogenet. Evol.">
        <title>Genome-scale phylogeny and comparative genomics of the fungal order Sordariales.</title>
        <authorList>
            <person name="Hensen N."/>
            <person name="Bonometti L."/>
            <person name="Westerberg I."/>
            <person name="Brannstrom I.O."/>
            <person name="Guillou S."/>
            <person name="Cros-Aarteil S."/>
            <person name="Calhoun S."/>
            <person name="Haridas S."/>
            <person name="Kuo A."/>
            <person name="Mondo S."/>
            <person name="Pangilinan J."/>
            <person name="Riley R."/>
            <person name="LaButti K."/>
            <person name="Andreopoulos B."/>
            <person name="Lipzen A."/>
            <person name="Chen C."/>
            <person name="Yan M."/>
            <person name="Daum C."/>
            <person name="Ng V."/>
            <person name="Clum A."/>
            <person name="Steindorff A."/>
            <person name="Ohm R.A."/>
            <person name="Martin F."/>
            <person name="Silar P."/>
            <person name="Natvig D.O."/>
            <person name="Lalanne C."/>
            <person name="Gautier V."/>
            <person name="Ament-Velasquez S.L."/>
            <person name="Kruys A."/>
            <person name="Hutchinson M.I."/>
            <person name="Powell A.J."/>
            <person name="Barry K."/>
            <person name="Miller A.N."/>
            <person name="Grigoriev I.V."/>
            <person name="Debuchy R."/>
            <person name="Gladieux P."/>
            <person name="Hiltunen Thoren M."/>
            <person name="Johannesson H."/>
        </authorList>
    </citation>
    <scope>NUCLEOTIDE SEQUENCE</scope>
    <source>
        <strain evidence="2">FGSC 1904</strain>
    </source>
</reference>
<gene>
    <name evidence="2" type="ORF">B0T20DRAFT_148912</name>
</gene>
<keyword evidence="1" id="KW-0472">Membrane</keyword>
<protein>
    <recommendedName>
        <fullName evidence="4">Transmembrane protein</fullName>
    </recommendedName>
</protein>
<sequence length="168" mass="19816">MIPERRRRKPPNPHFSFYKTFSTRSLLQTLARSPCLSLPPCVNFPSCSPGSNCFQCMAENKRRKRRQSNNDPRTTNILAPKLYNNSYINMIPQSYTVWRCLFFFFSERESIREGRHAGSIGYLIFFKTYSRHFFFLLSLHDYFLFIVLLFFIFFSLLFIGLVSSADDG</sequence>
<evidence type="ECO:0000256" key="1">
    <source>
        <dbReference type="SAM" id="Phobius"/>
    </source>
</evidence>
<evidence type="ECO:0008006" key="4">
    <source>
        <dbReference type="Google" id="ProtNLM"/>
    </source>
</evidence>
<keyword evidence="1" id="KW-0812">Transmembrane</keyword>